<reference evidence="1" key="1">
    <citation type="submission" date="2017-02" db="UniProtKB">
        <authorList>
            <consortium name="WormBaseParasite"/>
        </authorList>
    </citation>
    <scope>IDENTIFICATION</scope>
</reference>
<proteinExistence type="predicted"/>
<evidence type="ECO:0000313" key="1">
    <source>
        <dbReference type="WBParaSite" id="HPLM_0001112401-mRNA-1"/>
    </source>
</evidence>
<organism evidence="1">
    <name type="scientific">Haemonchus placei</name>
    <name type="common">Barber's pole worm</name>
    <dbReference type="NCBI Taxonomy" id="6290"/>
    <lineage>
        <taxon>Eukaryota</taxon>
        <taxon>Metazoa</taxon>
        <taxon>Ecdysozoa</taxon>
        <taxon>Nematoda</taxon>
        <taxon>Chromadorea</taxon>
        <taxon>Rhabditida</taxon>
        <taxon>Rhabditina</taxon>
        <taxon>Rhabditomorpha</taxon>
        <taxon>Strongyloidea</taxon>
        <taxon>Trichostrongylidae</taxon>
        <taxon>Haemonchus</taxon>
    </lineage>
</organism>
<accession>A0A0N4WJE0</accession>
<sequence length="54" mass="6043">LDVSYRDEWAYSDRNQVNSASTYAHALSTVKQDVSLHLEPASLPTLLFVIVCFA</sequence>
<dbReference type="AlphaFoldDB" id="A0A0N4WJE0"/>
<dbReference type="WBParaSite" id="HPLM_0001112401-mRNA-1">
    <property type="protein sequence ID" value="HPLM_0001112401-mRNA-1"/>
    <property type="gene ID" value="HPLM_0001112401"/>
</dbReference>
<name>A0A0N4WJE0_HAEPC</name>
<protein>
    <submittedName>
        <fullName evidence="1">Transmembrane 9 superfamily member</fullName>
    </submittedName>
</protein>